<evidence type="ECO:0000259" key="1">
    <source>
        <dbReference type="Pfam" id="PF12766"/>
    </source>
</evidence>
<dbReference type="InterPro" id="IPR024624">
    <property type="entry name" value="Pyridox_Oxase_Alr4036_FMN-bd"/>
</dbReference>
<feature type="domain" description="Pyridoxamine 5'-phosphate oxidase Alr4036 family FMN-binding" evidence="1">
    <location>
        <begin position="73"/>
        <end position="176"/>
    </location>
</feature>
<sequence>MLKRQIPLLCVYLSSVTKVFSLAPSSTRASQSILRSNRKLSSLNMSSSNIGLSDIGKSSSTEKLSESKNNITTWREKISISSAKSRKVRGGNYVQIATVDPETMEPRCRTVVFRGFVKKDKEETSIMKMITDKRSSKYGEVTNIPSSEGKKSTCELLWWFGKSSEQYRIRGDLKFVDGDEKDSFLVTARKAQWGNMSDPAREQFYWKEPGVPYESESEVPTGGRDEDGKVLPPPDNFLLMLLHPVRCDYLRLGDNFRQVDDLVDDEWVAQRVTP</sequence>
<gene>
    <name evidence="2" type="ORF">CDEB00056_LOCUS3703</name>
</gene>
<dbReference type="AlphaFoldDB" id="A0A7S3PXM2"/>
<protein>
    <recommendedName>
        <fullName evidence="1">Pyridoxamine 5'-phosphate oxidase Alr4036 family FMN-binding domain-containing protein</fullName>
    </recommendedName>
</protein>
<dbReference type="PANTHER" id="PTHR28243:SF1">
    <property type="entry name" value="PYRIDOXAMINE 5'-PHOSPHATE OXIDASE ALR4036 FAMILY FMN-BINDING DOMAIN-CONTAINING PROTEIN"/>
    <property type="match status" value="1"/>
</dbReference>
<organism evidence="2">
    <name type="scientific">Chaetoceros debilis</name>
    <dbReference type="NCBI Taxonomy" id="122233"/>
    <lineage>
        <taxon>Eukaryota</taxon>
        <taxon>Sar</taxon>
        <taxon>Stramenopiles</taxon>
        <taxon>Ochrophyta</taxon>
        <taxon>Bacillariophyta</taxon>
        <taxon>Coscinodiscophyceae</taxon>
        <taxon>Chaetocerotophycidae</taxon>
        <taxon>Chaetocerotales</taxon>
        <taxon>Chaetocerotaceae</taxon>
        <taxon>Chaetoceros</taxon>
    </lineage>
</organism>
<evidence type="ECO:0000313" key="2">
    <source>
        <dbReference type="EMBL" id="CAE0458862.1"/>
    </source>
</evidence>
<accession>A0A7S3PXM2</accession>
<dbReference type="PANTHER" id="PTHR28243">
    <property type="entry name" value="AGL049CP"/>
    <property type="match status" value="1"/>
</dbReference>
<dbReference type="EMBL" id="HBIO01005270">
    <property type="protein sequence ID" value="CAE0458862.1"/>
    <property type="molecule type" value="Transcribed_RNA"/>
</dbReference>
<name>A0A7S3PXM2_9STRA</name>
<dbReference type="InterPro" id="IPR012349">
    <property type="entry name" value="Split_barrel_FMN-bd"/>
</dbReference>
<dbReference type="Gene3D" id="2.30.110.10">
    <property type="entry name" value="Electron Transport, Fmn-binding Protein, Chain A"/>
    <property type="match status" value="1"/>
</dbReference>
<proteinExistence type="predicted"/>
<dbReference type="GO" id="GO:0010181">
    <property type="term" value="F:FMN binding"/>
    <property type="evidence" value="ECO:0007669"/>
    <property type="project" value="InterPro"/>
</dbReference>
<dbReference type="Pfam" id="PF12766">
    <property type="entry name" value="Pyridox_oxase_2"/>
    <property type="match status" value="1"/>
</dbReference>
<dbReference type="SUPFAM" id="SSF50475">
    <property type="entry name" value="FMN-binding split barrel"/>
    <property type="match status" value="1"/>
</dbReference>
<reference evidence="2" key="1">
    <citation type="submission" date="2021-01" db="EMBL/GenBank/DDBJ databases">
        <authorList>
            <person name="Corre E."/>
            <person name="Pelletier E."/>
            <person name="Niang G."/>
            <person name="Scheremetjew M."/>
            <person name="Finn R."/>
            <person name="Kale V."/>
            <person name="Holt S."/>
            <person name="Cochrane G."/>
            <person name="Meng A."/>
            <person name="Brown T."/>
            <person name="Cohen L."/>
        </authorList>
    </citation>
    <scope>NUCLEOTIDE SEQUENCE</scope>
    <source>
        <strain evidence="2">MM31A-1</strain>
    </source>
</reference>